<organism evidence="3 4">
    <name type="scientific">Potamilus streckersoni</name>
    <dbReference type="NCBI Taxonomy" id="2493646"/>
    <lineage>
        <taxon>Eukaryota</taxon>
        <taxon>Metazoa</taxon>
        <taxon>Spiralia</taxon>
        <taxon>Lophotrochozoa</taxon>
        <taxon>Mollusca</taxon>
        <taxon>Bivalvia</taxon>
        <taxon>Autobranchia</taxon>
        <taxon>Heteroconchia</taxon>
        <taxon>Palaeoheterodonta</taxon>
        <taxon>Unionida</taxon>
        <taxon>Unionoidea</taxon>
        <taxon>Unionidae</taxon>
        <taxon>Ambleminae</taxon>
        <taxon>Lampsilini</taxon>
        <taxon>Potamilus</taxon>
    </lineage>
</organism>
<evidence type="ECO:0008006" key="5">
    <source>
        <dbReference type="Google" id="ProtNLM"/>
    </source>
</evidence>
<feature type="compositionally biased region" description="Basic and acidic residues" evidence="2">
    <location>
        <begin position="115"/>
        <end position="141"/>
    </location>
</feature>
<reference evidence="3" key="2">
    <citation type="journal article" date="2021" name="Genome Biol. Evol.">
        <title>Developing a high-quality reference genome for a parasitic bivalve with doubly uniparental inheritance (Bivalvia: Unionida).</title>
        <authorList>
            <person name="Smith C.H."/>
        </authorList>
    </citation>
    <scope>NUCLEOTIDE SEQUENCE</scope>
    <source>
        <strain evidence="3">CHS0354</strain>
        <tissue evidence="3">Mantle</tissue>
    </source>
</reference>
<evidence type="ECO:0000313" key="3">
    <source>
        <dbReference type="EMBL" id="KAK3598278.1"/>
    </source>
</evidence>
<dbReference type="InterPro" id="IPR033374">
    <property type="entry name" value="NSMF"/>
</dbReference>
<feature type="region of interest" description="Disordered" evidence="2">
    <location>
        <begin position="103"/>
        <end position="151"/>
    </location>
</feature>
<evidence type="ECO:0000313" key="4">
    <source>
        <dbReference type="Proteomes" id="UP001195483"/>
    </source>
</evidence>
<dbReference type="GO" id="GO:2001222">
    <property type="term" value="P:regulation of neuron migration"/>
    <property type="evidence" value="ECO:0007669"/>
    <property type="project" value="InterPro"/>
</dbReference>
<reference evidence="3" key="3">
    <citation type="submission" date="2023-05" db="EMBL/GenBank/DDBJ databases">
        <authorList>
            <person name="Smith C.H."/>
        </authorList>
    </citation>
    <scope>NUCLEOTIDE SEQUENCE</scope>
    <source>
        <strain evidence="3">CHS0354</strain>
        <tissue evidence="3">Mantle</tissue>
    </source>
</reference>
<reference evidence="3" key="1">
    <citation type="journal article" date="2021" name="Genome Biol. Evol.">
        <title>A High-Quality Reference Genome for a Parasitic Bivalve with Doubly Uniparental Inheritance (Bivalvia: Unionida).</title>
        <authorList>
            <person name="Smith C.H."/>
        </authorList>
    </citation>
    <scope>NUCLEOTIDE SEQUENCE</scope>
    <source>
        <strain evidence="3">CHS0354</strain>
    </source>
</reference>
<accession>A0AAE0SUM8</accession>
<comment type="caution">
    <text evidence="3">The sequence shown here is derived from an EMBL/GenBank/DDBJ whole genome shotgun (WGS) entry which is preliminary data.</text>
</comment>
<dbReference type="PANTHER" id="PTHR32061">
    <property type="entry name" value="NMDA RECEPTOR SYNAPTONUCLEAR SIGNALING AND NEURONAL MIGRATION FACTOR"/>
    <property type="match status" value="1"/>
</dbReference>
<name>A0AAE0SUM8_9BIVA</name>
<dbReference type="Proteomes" id="UP001195483">
    <property type="component" value="Unassembled WGS sequence"/>
</dbReference>
<feature type="coiled-coil region" evidence="1">
    <location>
        <begin position="152"/>
        <end position="179"/>
    </location>
</feature>
<protein>
    <recommendedName>
        <fullName evidence="5">NMDA receptor synaptonuclear signaling and neuronal migration factor</fullName>
    </recommendedName>
</protein>
<dbReference type="GO" id="GO:0048168">
    <property type="term" value="P:regulation of neuronal synaptic plasticity"/>
    <property type="evidence" value="ECO:0007669"/>
    <property type="project" value="InterPro"/>
</dbReference>
<evidence type="ECO:0000256" key="1">
    <source>
        <dbReference type="SAM" id="Coils"/>
    </source>
</evidence>
<feature type="region of interest" description="Disordered" evidence="2">
    <location>
        <begin position="382"/>
        <end position="407"/>
    </location>
</feature>
<feature type="compositionally biased region" description="Basic and acidic residues" evidence="2">
    <location>
        <begin position="382"/>
        <end position="392"/>
    </location>
</feature>
<keyword evidence="4" id="KW-1185">Reference proteome</keyword>
<sequence>MIPEKKSRAARTEKIPKQFVLSSDRYIITEKKVSGIPGPKLDCYHNRHVQRHHSNALYDLDFMMPARVREVLESEGLENKVIDKTIGQSEEVYKYLHLHMAEQNRKGKRSKVSNKTKDFEDKSVKLANRREKRESRGKPWTEHPVSSQQLKKEETSKLCNDMQNEIDNVQSEIQRTKWLSEKHIERITVGPSFNSPRVVLVSSKVPKHTLLQKTFKDEHILPVYYDYEEWTFSDIIKAVQQKLETHKRGCKAKSILIFCQGGPGYMYLLRNCVVTPQKMEKKSYHGLVEFWQEIGSCISKLTPEEAAVHIMGCRLIDNDQGRKLLPVIQRHILPNIVKVESPSEDTELGKGVLELYFRYDRYIIWRSHQNTNITDIDFDAEEQKKEEREEGQIRSWTSLAGDVSEDD</sequence>
<keyword evidence="1" id="KW-0175">Coiled coil</keyword>
<dbReference type="AlphaFoldDB" id="A0AAE0SUM8"/>
<gene>
    <name evidence="3" type="ORF">CHS0354_022594</name>
</gene>
<proteinExistence type="predicted"/>
<evidence type="ECO:0000256" key="2">
    <source>
        <dbReference type="SAM" id="MobiDB-lite"/>
    </source>
</evidence>
<dbReference type="EMBL" id="JAEAOA010001370">
    <property type="protein sequence ID" value="KAK3598278.1"/>
    <property type="molecule type" value="Genomic_DNA"/>
</dbReference>